<dbReference type="EMBL" id="CP042913">
    <property type="protein sequence ID" value="QEG37702.1"/>
    <property type="molecule type" value="Genomic_DNA"/>
</dbReference>
<evidence type="ECO:0000313" key="2">
    <source>
        <dbReference type="Proteomes" id="UP000323917"/>
    </source>
</evidence>
<gene>
    <name evidence="1" type="ORF">Pr1d_50480</name>
</gene>
<name>A0A5B9QJ11_9BACT</name>
<reference evidence="1 2" key="1">
    <citation type="submission" date="2019-08" db="EMBL/GenBank/DDBJ databases">
        <title>Deep-cultivation of Planctomycetes and their phenomic and genomic characterization uncovers novel biology.</title>
        <authorList>
            <person name="Wiegand S."/>
            <person name="Jogler M."/>
            <person name="Boedeker C."/>
            <person name="Pinto D."/>
            <person name="Vollmers J."/>
            <person name="Rivas-Marin E."/>
            <person name="Kohn T."/>
            <person name="Peeters S.H."/>
            <person name="Heuer A."/>
            <person name="Rast P."/>
            <person name="Oberbeckmann S."/>
            <person name="Bunk B."/>
            <person name="Jeske O."/>
            <person name="Meyerdierks A."/>
            <person name="Storesund J.E."/>
            <person name="Kallscheuer N."/>
            <person name="Luecker S."/>
            <person name="Lage O.M."/>
            <person name="Pohl T."/>
            <person name="Merkel B.J."/>
            <person name="Hornburger P."/>
            <person name="Mueller R.-W."/>
            <person name="Bruemmer F."/>
            <person name="Labrenz M."/>
            <person name="Spormann A.M."/>
            <person name="Op den Camp H."/>
            <person name="Overmann J."/>
            <person name="Amann R."/>
            <person name="Jetten M.S.M."/>
            <person name="Mascher T."/>
            <person name="Medema M.H."/>
            <person name="Devos D.P."/>
            <person name="Kaster A.-K."/>
            <person name="Ovreas L."/>
            <person name="Rohde M."/>
            <person name="Galperin M.Y."/>
            <person name="Jogler C."/>
        </authorList>
    </citation>
    <scope>NUCLEOTIDE SEQUENCE [LARGE SCALE GENOMIC DNA]</scope>
    <source>
        <strain evidence="1 2">Pr1d</strain>
    </source>
</reference>
<accession>A0A5B9QJ11</accession>
<dbReference type="InterPro" id="IPR019292">
    <property type="entry name" value="McrC"/>
</dbReference>
<organism evidence="1 2">
    <name type="scientific">Bythopirellula goksoeyrii</name>
    <dbReference type="NCBI Taxonomy" id="1400387"/>
    <lineage>
        <taxon>Bacteria</taxon>
        <taxon>Pseudomonadati</taxon>
        <taxon>Planctomycetota</taxon>
        <taxon>Planctomycetia</taxon>
        <taxon>Pirellulales</taxon>
        <taxon>Lacipirellulaceae</taxon>
        <taxon>Bythopirellula</taxon>
    </lineage>
</organism>
<dbReference type="REBASE" id="364522">
    <property type="entry name" value="BgoPr1dMcrBCP"/>
</dbReference>
<dbReference type="KEGG" id="bgok:Pr1d_50480"/>
<dbReference type="Pfam" id="PF10117">
    <property type="entry name" value="McrBC"/>
    <property type="match status" value="1"/>
</dbReference>
<dbReference type="RefSeq" id="WP_148075896.1">
    <property type="nucleotide sequence ID" value="NZ_CP042913.1"/>
</dbReference>
<proteinExistence type="predicted"/>
<dbReference type="PANTHER" id="PTHR38733">
    <property type="entry name" value="PROTEIN MCRC"/>
    <property type="match status" value="1"/>
</dbReference>
<dbReference type="Proteomes" id="UP000323917">
    <property type="component" value="Chromosome"/>
</dbReference>
<dbReference type="OrthoDB" id="9786961at2"/>
<sequence length="402" mass="45675">MTLSVLHLTEHKTTRFAPDELPASLGEQLWTQYSDRILVEPPSFKTGNHWLLTPQGWAGHIPIDHDHRVFIEPKVEISSLFQMLEYAYRLTFLAPGEMVGASSMLEFYERLAKVLALRILDRSRKGFHREYVARSNKLPYLRGKLNLDSMLRTPTEVSLDCSYHENTADIEDNQILAWTLYCIARHGFGRSEVAQLVRRAFRAVHSAASLNPCSPSVCTNRAYTRLNNDYSPMHALCRFFLEHGGPGHQQGSRSMLPFLVNMPRLYELFVAEWLRMHLPDNLTISEQYGVPLGHQNAVRFEIDLLICDRHTGQPLVLLDTKYKTPNSPSASDLEQVIAYAKAISCERAMLVYPQELPTPFDHTVGGDIHVWTAAFALTGDIDENGRKFLVSLLAQLERSTPT</sequence>
<dbReference type="PANTHER" id="PTHR38733:SF1">
    <property type="entry name" value="TYPE IV METHYL-DIRECTED RESTRICTION ENZYME ECOKMCRBC"/>
    <property type="match status" value="1"/>
</dbReference>
<keyword evidence="2" id="KW-1185">Reference proteome</keyword>
<dbReference type="AlphaFoldDB" id="A0A5B9QJ11"/>
<evidence type="ECO:0000313" key="1">
    <source>
        <dbReference type="EMBL" id="QEG37702.1"/>
    </source>
</evidence>
<protein>
    <submittedName>
        <fullName evidence="1">5-methylcytosine-specific restriction enzyme subunit McrC</fullName>
    </submittedName>
</protein>